<feature type="non-terminal residue" evidence="2">
    <location>
        <position position="308"/>
    </location>
</feature>
<evidence type="ECO:0000256" key="1">
    <source>
        <dbReference type="SAM" id="MobiDB-lite"/>
    </source>
</evidence>
<feature type="compositionally biased region" description="Basic and acidic residues" evidence="1">
    <location>
        <begin position="126"/>
        <end position="143"/>
    </location>
</feature>
<proteinExistence type="predicted"/>
<feature type="compositionally biased region" description="Basic and acidic residues" evidence="1">
    <location>
        <begin position="295"/>
        <end position="308"/>
    </location>
</feature>
<accession>A0A382SW04</accession>
<feature type="compositionally biased region" description="Basic residues" evidence="1">
    <location>
        <begin position="231"/>
        <end position="241"/>
    </location>
</feature>
<gene>
    <name evidence="2" type="ORF">METZ01_LOCUS366251</name>
</gene>
<organism evidence="2">
    <name type="scientific">marine metagenome</name>
    <dbReference type="NCBI Taxonomy" id="408172"/>
    <lineage>
        <taxon>unclassified sequences</taxon>
        <taxon>metagenomes</taxon>
        <taxon>ecological metagenomes</taxon>
    </lineage>
</organism>
<feature type="compositionally biased region" description="Basic residues" evidence="1">
    <location>
        <begin position="94"/>
        <end position="119"/>
    </location>
</feature>
<dbReference type="EMBL" id="UINC01131596">
    <property type="protein sequence ID" value="SVD13397.1"/>
    <property type="molecule type" value="Genomic_DNA"/>
</dbReference>
<feature type="compositionally biased region" description="Basic residues" evidence="1">
    <location>
        <begin position="194"/>
        <end position="208"/>
    </location>
</feature>
<name>A0A382SW04_9ZZZZ</name>
<feature type="compositionally biased region" description="Basic residues" evidence="1">
    <location>
        <begin position="167"/>
        <end position="187"/>
    </location>
</feature>
<dbReference type="AlphaFoldDB" id="A0A382SW04"/>
<sequence length="308" mass="35296">AAWPVGQGRLGAWPRVQKAQLPARHPARCAWPSARQPARHRCQPGGQVSGAGKIRPRPHRPGQAGQNRSDHRPRRGDSPCDAGTQPPHEEQPGAHRRAGRRQDRHRRGPGPAHRQRRRPGVTQQQDADRDGSQRDDCRREVSRRIRGSPQGVHQGNHLQRRSDYFVHRRTAHARRRRRRRGRNRCRQHAQAATRPRRTSLHRRDHARRVPQTYRERPRPRAPLPAGESGRANRRGLHRHFARTQGTLRGAPRHSYSGHRTRHRRNPVRPLHHRPVFAGQGDRPHRRGGGAAADGTRLDADRDRPTRAA</sequence>
<protein>
    <submittedName>
        <fullName evidence="2">Uncharacterized protein</fullName>
    </submittedName>
</protein>
<feature type="compositionally biased region" description="Basic residues" evidence="1">
    <location>
        <begin position="255"/>
        <end position="274"/>
    </location>
</feature>
<reference evidence="2" key="1">
    <citation type="submission" date="2018-05" db="EMBL/GenBank/DDBJ databases">
        <authorList>
            <person name="Lanie J.A."/>
            <person name="Ng W.-L."/>
            <person name="Kazmierczak K.M."/>
            <person name="Andrzejewski T.M."/>
            <person name="Davidsen T.M."/>
            <person name="Wayne K.J."/>
            <person name="Tettelin H."/>
            <person name="Glass J.I."/>
            <person name="Rusch D."/>
            <person name="Podicherti R."/>
            <person name="Tsui H.-C.T."/>
            <person name="Winkler M.E."/>
        </authorList>
    </citation>
    <scope>NUCLEOTIDE SEQUENCE</scope>
</reference>
<feature type="non-terminal residue" evidence="2">
    <location>
        <position position="1"/>
    </location>
</feature>
<evidence type="ECO:0000313" key="2">
    <source>
        <dbReference type="EMBL" id="SVD13397.1"/>
    </source>
</evidence>
<feature type="region of interest" description="Disordered" evidence="1">
    <location>
        <begin position="1"/>
        <end position="308"/>
    </location>
</feature>